<dbReference type="AlphaFoldDB" id="B0DLK0"/>
<keyword evidence="2" id="KW-1185">Reference proteome</keyword>
<dbReference type="Proteomes" id="UP000001194">
    <property type="component" value="Unassembled WGS sequence"/>
</dbReference>
<evidence type="ECO:0000313" key="2">
    <source>
        <dbReference type="Proteomes" id="UP000001194"/>
    </source>
</evidence>
<dbReference type="HOGENOM" id="CLU_3143329_0_0_1"/>
<reference evidence="1 2" key="1">
    <citation type="journal article" date="2008" name="Nature">
        <title>The genome of Laccaria bicolor provides insights into mycorrhizal symbiosis.</title>
        <authorList>
            <person name="Martin F."/>
            <person name="Aerts A."/>
            <person name="Ahren D."/>
            <person name="Brun A."/>
            <person name="Danchin E.G.J."/>
            <person name="Duchaussoy F."/>
            <person name="Gibon J."/>
            <person name="Kohler A."/>
            <person name="Lindquist E."/>
            <person name="Pereda V."/>
            <person name="Salamov A."/>
            <person name="Shapiro H.J."/>
            <person name="Wuyts J."/>
            <person name="Blaudez D."/>
            <person name="Buee M."/>
            <person name="Brokstein P."/>
            <person name="Canbaeck B."/>
            <person name="Cohen D."/>
            <person name="Courty P.E."/>
            <person name="Coutinho P.M."/>
            <person name="Delaruelle C."/>
            <person name="Detter J.C."/>
            <person name="Deveau A."/>
            <person name="DiFazio S."/>
            <person name="Duplessis S."/>
            <person name="Fraissinet-Tachet L."/>
            <person name="Lucic E."/>
            <person name="Frey-Klett P."/>
            <person name="Fourrey C."/>
            <person name="Feussner I."/>
            <person name="Gay G."/>
            <person name="Grimwood J."/>
            <person name="Hoegger P.J."/>
            <person name="Jain P."/>
            <person name="Kilaru S."/>
            <person name="Labbe J."/>
            <person name="Lin Y.C."/>
            <person name="Legue V."/>
            <person name="Le Tacon F."/>
            <person name="Marmeisse R."/>
            <person name="Melayah D."/>
            <person name="Montanini B."/>
            <person name="Muratet M."/>
            <person name="Nehls U."/>
            <person name="Niculita-Hirzel H."/>
            <person name="Oudot-Le Secq M.P."/>
            <person name="Peter M."/>
            <person name="Quesneville H."/>
            <person name="Rajashekar B."/>
            <person name="Reich M."/>
            <person name="Rouhier N."/>
            <person name="Schmutz J."/>
            <person name="Yin T."/>
            <person name="Chalot M."/>
            <person name="Henrissat B."/>
            <person name="Kuees U."/>
            <person name="Lucas S."/>
            <person name="Van de Peer Y."/>
            <person name="Podila G.K."/>
            <person name="Polle A."/>
            <person name="Pukkila P.J."/>
            <person name="Richardson P.M."/>
            <person name="Rouze P."/>
            <person name="Sanders I.R."/>
            <person name="Stajich J.E."/>
            <person name="Tunlid A."/>
            <person name="Tuskan G."/>
            <person name="Grigoriev I.V."/>
        </authorList>
    </citation>
    <scope>NUCLEOTIDE SEQUENCE [LARGE SCALE GENOMIC DNA]</scope>
    <source>
        <strain evidence="2">S238N-H82 / ATCC MYA-4686</strain>
    </source>
</reference>
<dbReference type="RefSeq" id="XP_001884833.1">
    <property type="nucleotide sequence ID" value="XM_001884798.1"/>
</dbReference>
<sequence>MHPHVHGRHDPAALKYKAAWEDATMAQHGLLRLMDSTVIYACTLNYPKD</sequence>
<dbReference type="KEGG" id="lbc:LACBIDRAFT_304405"/>
<dbReference type="InParanoid" id="B0DLK0"/>
<dbReference type="EMBL" id="DS547117">
    <property type="protein sequence ID" value="EDR04661.1"/>
    <property type="molecule type" value="Genomic_DNA"/>
</dbReference>
<evidence type="ECO:0000313" key="1">
    <source>
        <dbReference type="EMBL" id="EDR04661.1"/>
    </source>
</evidence>
<protein>
    <submittedName>
        <fullName evidence="1">Predicted protein</fullName>
    </submittedName>
</protein>
<accession>B0DLK0</accession>
<proteinExistence type="predicted"/>
<name>B0DLK0_LACBS</name>
<organism evidence="2">
    <name type="scientific">Laccaria bicolor (strain S238N-H82 / ATCC MYA-4686)</name>
    <name type="common">Bicoloured deceiver</name>
    <name type="synonym">Laccaria laccata var. bicolor</name>
    <dbReference type="NCBI Taxonomy" id="486041"/>
    <lineage>
        <taxon>Eukaryota</taxon>
        <taxon>Fungi</taxon>
        <taxon>Dikarya</taxon>
        <taxon>Basidiomycota</taxon>
        <taxon>Agaricomycotina</taxon>
        <taxon>Agaricomycetes</taxon>
        <taxon>Agaricomycetidae</taxon>
        <taxon>Agaricales</taxon>
        <taxon>Agaricineae</taxon>
        <taxon>Hydnangiaceae</taxon>
        <taxon>Laccaria</taxon>
    </lineage>
</organism>
<dbReference type="GeneID" id="6080385"/>
<gene>
    <name evidence="1" type="ORF">LACBIDRAFT_304405</name>
</gene>